<dbReference type="Gene3D" id="3.20.20.70">
    <property type="entry name" value="Aldolase class I"/>
    <property type="match status" value="1"/>
</dbReference>
<dbReference type="SUPFAM" id="SSF51011">
    <property type="entry name" value="Glycosyl hydrolase domain"/>
    <property type="match status" value="1"/>
</dbReference>
<dbReference type="PRINTS" id="PR00740">
    <property type="entry name" value="GLHYDRLASE27"/>
</dbReference>
<evidence type="ECO:0000313" key="7">
    <source>
        <dbReference type="EMBL" id="UNP31274.1"/>
    </source>
</evidence>
<evidence type="ECO:0000256" key="1">
    <source>
        <dbReference type="ARBA" id="ARBA00009743"/>
    </source>
</evidence>
<evidence type="ECO:0000256" key="3">
    <source>
        <dbReference type="ARBA" id="ARBA00022801"/>
    </source>
</evidence>
<comment type="similarity">
    <text evidence="1 5">Belongs to the glycosyl hydrolase 27 family.</text>
</comment>
<protein>
    <recommendedName>
        <fullName evidence="5">Alpha-galactosidase</fullName>
        <ecNumber evidence="5">3.2.1.22</ecNumber>
    </recommendedName>
    <alternativeName>
        <fullName evidence="5">Melibiase</fullName>
    </alternativeName>
</protein>
<dbReference type="Pfam" id="PF17801">
    <property type="entry name" value="Melibiase_C"/>
    <property type="match status" value="1"/>
</dbReference>
<evidence type="ECO:0000256" key="2">
    <source>
        <dbReference type="ARBA" id="ARBA00022729"/>
    </source>
</evidence>
<dbReference type="InterPro" id="IPR002241">
    <property type="entry name" value="Glyco_hydro_27"/>
</dbReference>
<evidence type="ECO:0000256" key="5">
    <source>
        <dbReference type="RuleBase" id="RU361168"/>
    </source>
</evidence>
<dbReference type="PANTHER" id="PTHR11452">
    <property type="entry name" value="ALPHA-GALACTOSIDASE/ALPHA-N-ACETYLGALACTOSAMINIDASE"/>
    <property type="match status" value="1"/>
</dbReference>
<reference evidence="7 8" key="1">
    <citation type="submission" date="2022-03" db="EMBL/GenBank/DDBJ databases">
        <title>Complete genome sequence of Lysobacter capsici VKM B-2533 and Lysobacter gummosus 10.1.1, promising sources of lytic agents.</title>
        <authorList>
            <person name="Tarlachkov S.V."/>
            <person name="Kudryakova I.V."/>
            <person name="Afoshin A.S."/>
            <person name="Leontyevskaya E.A."/>
            <person name="Leontyevskaya N.V."/>
        </authorList>
    </citation>
    <scope>NUCLEOTIDE SEQUENCE [LARGE SCALE GENOMIC DNA]</scope>
    <source>
        <strain evidence="7 8">10.1.1</strain>
    </source>
</reference>
<comment type="catalytic activity">
    <reaction evidence="5">
        <text>Hydrolysis of terminal, non-reducing alpha-D-galactose residues in alpha-D-galactosides, including galactose oligosaccharides, galactomannans and galactolipids.</text>
        <dbReference type="EC" id="3.2.1.22"/>
    </reaction>
</comment>
<evidence type="ECO:0000259" key="6">
    <source>
        <dbReference type="Pfam" id="PF17801"/>
    </source>
</evidence>
<dbReference type="InterPro" id="IPR017853">
    <property type="entry name" value="GH"/>
</dbReference>
<dbReference type="InterPro" id="IPR013785">
    <property type="entry name" value="Aldolase_TIM"/>
</dbReference>
<keyword evidence="3 5" id="KW-0378">Hydrolase</keyword>
<dbReference type="SUPFAM" id="SSF51445">
    <property type="entry name" value="(Trans)glycosidases"/>
    <property type="match status" value="1"/>
</dbReference>
<keyword evidence="8" id="KW-1185">Reference proteome</keyword>
<evidence type="ECO:0000256" key="4">
    <source>
        <dbReference type="ARBA" id="ARBA00023295"/>
    </source>
</evidence>
<dbReference type="GO" id="GO:0016787">
    <property type="term" value="F:hydrolase activity"/>
    <property type="evidence" value="ECO:0007669"/>
    <property type="project" value="UniProtKB-KW"/>
</dbReference>
<feature type="domain" description="Alpha galactosidase C-terminal" evidence="6">
    <location>
        <begin position="390"/>
        <end position="469"/>
    </location>
</feature>
<proteinExistence type="inferred from homology"/>
<dbReference type="InterPro" id="IPR013780">
    <property type="entry name" value="Glyco_hydro_b"/>
</dbReference>
<gene>
    <name evidence="7" type="ORF">MOV92_08565</name>
</gene>
<dbReference type="RefSeq" id="WP_222837585.1">
    <property type="nucleotide sequence ID" value="NZ_CP011131.1"/>
</dbReference>
<keyword evidence="5" id="KW-1015">Disulfide bond</keyword>
<dbReference type="InterPro" id="IPR041233">
    <property type="entry name" value="Melibiase_C"/>
</dbReference>
<dbReference type="Pfam" id="PF16499">
    <property type="entry name" value="Melibiase_2"/>
    <property type="match status" value="2"/>
</dbReference>
<evidence type="ECO:0000313" key="8">
    <source>
        <dbReference type="Proteomes" id="UP000829194"/>
    </source>
</evidence>
<organism evidence="7 8">
    <name type="scientific">Lysobacter gummosus</name>
    <dbReference type="NCBI Taxonomy" id="262324"/>
    <lineage>
        <taxon>Bacteria</taxon>
        <taxon>Pseudomonadati</taxon>
        <taxon>Pseudomonadota</taxon>
        <taxon>Gammaproteobacteria</taxon>
        <taxon>Lysobacterales</taxon>
        <taxon>Lysobacteraceae</taxon>
        <taxon>Lysobacter</taxon>
    </lineage>
</organism>
<sequence>MSADRSRLSEMRGRSMRRSSLLRLAGILLLTGSLSVVTATAIAAPPSNDFHRWAATPPLGWNSWDAFGTTVTETQIKQQADFMAAKLKAHGWQYITVDIQWYQPTAKGHSYEEGAVLAMDGFSRLVPAPEKFPSAADGQGFKPLADYVHGKGLKFGIHMMRGIPRQAVKQNTPILGTDLRAADIADINSTCSWNPDMYGVDMSRPGAQAYYDSLMQQLADWGVDFVKVDDLSRPYNQNRADIEAIRKAIDKTGRPIVFSTSPGETPLSAGAHVNRHANMWRISDDFWDRWELLLPQFKRLHDWTPYRTAGAWPDADMLPLGIVEFDRPIRFTRDEQITLMTLWSIARSPLIHGGDLTRTDPFTLSLLTNDEVLAVNQDSAHNHQLFRTDDGLIAWVADAADGRSKYLAVFDTRDADAAAGSRPIPVELAALGLQGQVQVRDLWSHTQLKPVSGTFKPQVAPHGARLFRLTPKTESSASKP</sequence>
<dbReference type="CDD" id="cd14792">
    <property type="entry name" value="GH27"/>
    <property type="match status" value="1"/>
</dbReference>
<dbReference type="Proteomes" id="UP000829194">
    <property type="component" value="Chromosome"/>
</dbReference>
<name>A0ABY3XHZ4_9GAMM</name>
<accession>A0ABY3XHZ4</accession>
<dbReference type="EC" id="3.2.1.22" evidence="5"/>
<keyword evidence="4 5" id="KW-0326">Glycosidase</keyword>
<dbReference type="Gene3D" id="2.60.40.1180">
    <property type="entry name" value="Golgi alpha-mannosidase II"/>
    <property type="match status" value="1"/>
</dbReference>
<dbReference type="EMBL" id="CP093547">
    <property type="protein sequence ID" value="UNP31274.1"/>
    <property type="molecule type" value="Genomic_DNA"/>
</dbReference>
<keyword evidence="2" id="KW-0732">Signal</keyword>
<dbReference type="PANTHER" id="PTHR11452:SF42">
    <property type="entry name" value="ALPHA-GALACTOSIDASE"/>
    <property type="match status" value="1"/>
</dbReference>